<dbReference type="EMBL" id="JANTHZ010000001">
    <property type="protein sequence ID" value="MCS0494367.1"/>
    <property type="molecule type" value="Genomic_DNA"/>
</dbReference>
<sequence length="490" mass="51782">MHRRGRVKAVPVAAATIAQTLPALAAADPHAPALVCDDERRSQAELAARVGGLAAWLTGRTPPGAGIALALDNGPALVELFLACAVSGRQALVYDPAWPPSGRAAIEAALAPALTLEAAPDVPAAPFPPPPSPLAPFYVGFTSGTTGTPKGYRRNHRSWIDSFAVSEAEFGLGPDDVVLAPGGLAASLHLYGVVHALHVGAPAVMSRQFNPERLFALMTRHGVTALYATPTQLQMLVRMAEGARFEGVRALMISGAKWHEAMRAGTRALFPNARIFEFYGASEMSFVTIGHPDEPVPEGSVGRAAGGVEIRIRDGEGRDLPAGETGTIWVASPMLFDAYASGGGTETRRAGAFLTVGDRGWLDAQGYLFLAGREKRMLVTAGQNVYPEEIEAALMALEGIEEAAVFGLSDPLRGVRLVAVLRRRDGAARADEPALRAALKSRLAAYKIPRRFLLVARWPRTSGGKADLPALQRLAERLLAEERDAAGPAA</sequence>
<organism evidence="6 7">
    <name type="scientific">Ancylobacter mangrovi</name>
    <dbReference type="NCBI Taxonomy" id="2972472"/>
    <lineage>
        <taxon>Bacteria</taxon>
        <taxon>Pseudomonadati</taxon>
        <taxon>Pseudomonadota</taxon>
        <taxon>Alphaproteobacteria</taxon>
        <taxon>Hyphomicrobiales</taxon>
        <taxon>Xanthobacteraceae</taxon>
        <taxon>Ancylobacter</taxon>
    </lineage>
</organism>
<evidence type="ECO:0000256" key="2">
    <source>
        <dbReference type="ARBA" id="ARBA00022598"/>
    </source>
</evidence>
<dbReference type="Gene3D" id="3.40.50.12780">
    <property type="entry name" value="N-terminal domain of ligase-like"/>
    <property type="match status" value="1"/>
</dbReference>
<evidence type="ECO:0000256" key="3">
    <source>
        <dbReference type="SAM" id="SignalP"/>
    </source>
</evidence>
<dbReference type="Pfam" id="PF13193">
    <property type="entry name" value="AMP-binding_C"/>
    <property type="match status" value="1"/>
</dbReference>
<dbReference type="Proteomes" id="UP001151088">
    <property type="component" value="Unassembled WGS sequence"/>
</dbReference>
<dbReference type="GO" id="GO:0006631">
    <property type="term" value="P:fatty acid metabolic process"/>
    <property type="evidence" value="ECO:0007669"/>
    <property type="project" value="TreeGrafter"/>
</dbReference>
<evidence type="ECO:0000256" key="1">
    <source>
        <dbReference type="ARBA" id="ARBA00006432"/>
    </source>
</evidence>
<name>A0A9X2P8V4_9HYPH</name>
<dbReference type="RefSeq" id="WP_258731313.1">
    <property type="nucleotide sequence ID" value="NZ_JANTHZ010000001.1"/>
</dbReference>
<dbReference type="PROSITE" id="PS00455">
    <property type="entry name" value="AMP_BINDING"/>
    <property type="match status" value="1"/>
</dbReference>
<dbReference type="PANTHER" id="PTHR43201:SF5">
    <property type="entry name" value="MEDIUM-CHAIN ACYL-COA LIGASE ACSF2, MITOCHONDRIAL"/>
    <property type="match status" value="1"/>
</dbReference>
<evidence type="ECO:0000313" key="6">
    <source>
        <dbReference type="EMBL" id="MCS0494367.1"/>
    </source>
</evidence>
<accession>A0A9X2P8V4</accession>
<feature type="domain" description="AMP-dependent synthetase/ligase" evidence="4">
    <location>
        <begin position="25"/>
        <end position="107"/>
    </location>
</feature>
<evidence type="ECO:0000259" key="4">
    <source>
        <dbReference type="Pfam" id="PF00501"/>
    </source>
</evidence>
<proteinExistence type="inferred from homology"/>
<dbReference type="GO" id="GO:0031956">
    <property type="term" value="F:medium-chain fatty acid-CoA ligase activity"/>
    <property type="evidence" value="ECO:0007669"/>
    <property type="project" value="TreeGrafter"/>
</dbReference>
<keyword evidence="7" id="KW-1185">Reference proteome</keyword>
<dbReference type="Pfam" id="PF00501">
    <property type="entry name" value="AMP-binding"/>
    <property type="match status" value="2"/>
</dbReference>
<feature type="domain" description="AMP-binding enzyme C-terminal" evidence="5">
    <location>
        <begin position="389"/>
        <end position="465"/>
    </location>
</feature>
<keyword evidence="2" id="KW-0436">Ligase</keyword>
<gene>
    <name evidence="6" type="ORF">NVS89_04605</name>
</gene>
<comment type="similarity">
    <text evidence="1">Belongs to the ATP-dependent AMP-binding enzyme family.</text>
</comment>
<reference evidence="6" key="1">
    <citation type="submission" date="2022-08" db="EMBL/GenBank/DDBJ databases">
        <authorList>
            <person name="Li F."/>
        </authorList>
    </citation>
    <scope>NUCLEOTIDE SEQUENCE</scope>
    <source>
        <strain evidence="6">MQZ15Z-1</strain>
    </source>
</reference>
<feature type="chain" id="PRO_5040886918" evidence="3">
    <location>
        <begin position="26"/>
        <end position="490"/>
    </location>
</feature>
<dbReference type="InterPro" id="IPR042099">
    <property type="entry name" value="ANL_N_sf"/>
</dbReference>
<dbReference type="SUPFAM" id="SSF56801">
    <property type="entry name" value="Acetyl-CoA synthetase-like"/>
    <property type="match status" value="1"/>
</dbReference>
<dbReference type="AlphaFoldDB" id="A0A9X2P8V4"/>
<dbReference type="InterPro" id="IPR045851">
    <property type="entry name" value="AMP-bd_C_sf"/>
</dbReference>
<dbReference type="InterPro" id="IPR025110">
    <property type="entry name" value="AMP-bd_C"/>
</dbReference>
<dbReference type="InterPro" id="IPR000873">
    <property type="entry name" value="AMP-dep_synth/lig_dom"/>
</dbReference>
<dbReference type="Gene3D" id="3.30.300.30">
    <property type="match status" value="1"/>
</dbReference>
<dbReference type="PANTHER" id="PTHR43201">
    <property type="entry name" value="ACYL-COA SYNTHETASE"/>
    <property type="match status" value="1"/>
</dbReference>
<evidence type="ECO:0000313" key="7">
    <source>
        <dbReference type="Proteomes" id="UP001151088"/>
    </source>
</evidence>
<feature type="signal peptide" evidence="3">
    <location>
        <begin position="1"/>
        <end position="25"/>
    </location>
</feature>
<evidence type="ECO:0000259" key="5">
    <source>
        <dbReference type="Pfam" id="PF13193"/>
    </source>
</evidence>
<feature type="domain" description="AMP-dependent synthetase/ligase" evidence="4">
    <location>
        <begin position="125"/>
        <end position="339"/>
    </location>
</feature>
<dbReference type="InterPro" id="IPR020845">
    <property type="entry name" value="AMP-binding_CS"/>
</dbReference>
<protein>
    <submittedName>
        <fullName evidence="6">AMP-binding protein</fullName>
    </submittedName>
</protein>
<comment type="caution">
    <text evidence="6">The sequence shown here is derived from an EMBL/GenBank/DDBJ whole genome shotgun (WGS) entry which is preliminary data.</text>
</comment>
<keyword evidence="3" id="KW-0732">Signal</keyword>